<evidence type="ECO:0000256" key="1">
    <source>
        <dbReference type="SAM" id="MobiDB-lite"/>
    </source>
</evidence>
<name>A0A5S6Q7E3_TRIMR</name>
<evidence type="ECO:0000313" key="3">
    <source>
        <dbReference type="WBParaSite" id="TMUE_1000003226.1"/>
    </source>
</evidence>
<feature type="region of interest" description="Disordered" evidence="1">
    <location>
        <begin position="1"/>
        <end position="25"/>
    </location>
</feature>
<accession>A0A5S6Q7E3</accession>
<dbReference type="Proteomes" id="UP000046395">
    <property type="component" value="Unassembled WGS sequence"/>
</dbReference>
<dbReference type="AlphaFoldDB" id="A0A5S6Q7E3"/>
<dbReference type="WBParaSite" id="TMUE_1000003226.1">
    <property type="protein sequence ID" value="TMUE_1000003226.1"/>
    <property type="gene ID" value="WBGene00293116"/>
</dbReference>
<reference evidence="3" key="1">
    <citation type="submission" date="2019-12" db="UniProtKB">
        <authorList>
            <consortium name="WormBaseParasite"/>
        </authorList>
    </citation>
    <scope>IDENTIFICATION</scope>
</reference>
<proteinExistence type="predicted"/>
<evidence type="ECO:0000313" key="2">
    <source>
        <dbReference type="Proteomes" id="UP000046395"/>
    </source>
</evidence>
<keyword evidence="2" id="KW-1185">Reference proteome</keyword>
<sequence>MYACRVQKVQEKHGRRKRSDTLSTRQRRVFEDAGGDATIAFAGSSEVYLAVRGSKGTRWTSALQLSSCTHEATDTQPSAFVTTSSA</sequence>
<organism evidence="2 3">
    <name type="scientific">Trichuris muris</name>
    <name type="common">Mouse whipworm</name>
    <dbReference type="NCBI Taxonomy" id="70415"/>
    <lineage>
        <taxon>Eukaryota</taxon>
        <taxon>Metazoa</taxon>
        <taxon>Ecdysozoa</taxon>
        <taxon>Nematoda</taxon>
        <taxon>Enoplea</taxon>
        <taxon>Dorylaimia</taxon>
        <taxon>Trichinellida</taxon>
        <taxon>Trichuridae</taxon>
        <taxon>Trichuris</taxon>
    </lineage>
</organism>
<protein>
    <submittedName>
        <fullName evidence="3">Uncharacterized protein</fullName>
    </submittedName>
</protein>